<dbReference type="GeneID" id="71853886"/>
<proteinExistence type="predicted"/>
<reference evidence="2 3" key="1">
    <citation type="journal article" date="2014" name="Int. J. Syst. Evol. Microbiol.">
        <title>Complete genome sequence of Corynebacterium casei LMG S-19264T (=DSM 44701T), isolated from a smear-ripened cheese.</title>
        <authorList>
            <consortium name="US DOE Joint Genome Institute (JGI-PGF)"/>
            <person name="Walter F."/>
            <person name="Albersmeier A."/>
            <person name="Kalinowski J."/>
            <person name="Ruckert C."/>
        </authorList>
    </citation>
    <scope>NUCLEOTIDE SEQUENCE [LARGE SCALE GENOMIC DNA]</scope>
    <source>
        <strain evidence="2 3">IBRC-M 10912</strain>
    </source>
</reference>
<dbReference type="Proteomes" id="UP001595821">
    <property type="component" value="Unassembled WGS sequence"/>
</dbReference>
<dbReference type="RefSeq" id="WP_246974728.1">
    <property type="nucleotide sequence ID" value="NZ_CP095397.1"/>
</dbReference>
<protein>
    <recommendedName>
        <fullName evidence="4">PGF-CTERM sorting domain-containing protein</fullName>
    </recommendedName>
</protein>
<keyword evidence="1" id="KW-1133">Transmembrane helix</keyword>
<name>A0ABD5NZ63_9EURY</name>
<evidence type="ECO:0000313" key="2">
    <source>
        <dbReference type="EMBL" id="MFC4247242.1"/>
    </source>
</evidence>
<accession>A0ABD5NZ63</accession>
<organism evidence="2 3">
    <name type="scientific">Natribaculum luteum</name>
    <dbReference type="NCBI Taxonomy" id="1586232"/>
    <lineage>
        <taxon>Archaea</taxon>
        <taxon>Methanobacteriati</taxon>
        <taxon>Methanobacteriota</taxon>
        <taxon>Stenosarchaea group</taxon>
        <taxon>Halobacteria</taxon>
        <taxon>Halobacteriales</taxon>
        <taxon>Natrialbaceae</taxon>
        <taxon>Natribaculum</taxon>
    </lineage>
</organism>
<keyword evidence="1" id="KW-0472">Membrane</keyword>
<keyword evidence="1" id="KW-0812">Transmembrane</keyword>
<feature type="transmembrane region" description="Helical" evidence="1">
    <location>
        <begin position="220"/>
        <end position="238"/>
    </location>
</feature>
<evidence type="ECO:0000256" key="1">
    <source>
        <dbReference type="SAM" id="Phobius"/>
    </source>
</evidence>
<sequence>MNFSNATTTVVVFALVAIALASIGATAATTEMANETVTFDNESNLTVDVTWNESITDPANATADVDVYGEDAFLVDGDDVTNSALNATTLNGTIAEFDSANVTANTTYTVDLNASTAGTVDVPSADIADDGTVDLSNYGTITTDDEILSVTASADLVAQNVLSADPGNTTSVTFDESNGLVDGDEYRVLVTADDLEADSVTIDDGTFGGIIGGSDGSGSALVGLVVIVGLVAGGAWLSRDNGGRS</sequence>
<evidence type="ECO:0008006" key="4">
    <source>
        <dbReference type="Google" id="ProtNLM"/>
    </source>
</evidence>
<dbReference type="EMBL" id="JBHSDJ010000029">
    <property type="protein sequence ID" value="MFC4247242.1"/>
    <property type="molecule type" value="Genomic_DNA"/>
</dbReference>
<evidence type="ECO:0000313" key="3">
    <source>
        <dbReference type="Proteomes" id="UP001595821"/>
    </source>
</evidence>
<dbReference type="AlphaFoldDB" id="A0ABD5NZ63"/>
<gene>
    <name evidence="2" type="ORF">ACFOZ7_09570</name>
</gene>
<comment type="caution">
    <text evidence="2">The sequence shown here is derived from an EMBL/GenBank/DDBJ whole genome shotgun (WGS) entry which is preliminary data.</text>
</comment>